<accession>A0A0E0D344</accession>
<evidence type="ECO:0000313" key="3">
    <source>
        <dbReference type="Proteomes" id="UP000008021"/>
    </source>
</evidence>
<name>A0A0E0D344_9ORYZ</name>
<dbReference type="HOGENOM" id="CLU_2577881_0_0_1"/>
<sequence length="81" mass="8950">MRARPHRPAAAAMARPSAGHSNSLRHRPWRSPKVSAATPCPSSRTPRNGAYFLHVTGIAVNLKAMPILSHVPPVKPFEMWY</sequence>
<protein>
    <submittedName>
        <fullName evidence="2">Uncharacterized protein</fullName>
    </submittedName>
</protein>
<reference evidence="2" key="1">
    <citation type="submission" date="2015-04" db="UniProtKB">
        <authorList>
            <consortium name="EnsemblPlants"/>
        </authorList>
    </citation>
    <scope>IDENTIFICATION</scope>
</reference>
<feature type="compositionally biased region" description="Low complexity" evidence="1">
    <location>
        <begin position="8"/>
        <end position="18"/>
    </location>
</feature>
<dbReference type="AlphaFoldDB" id="A0A0E0D344"/>
<feature type="region of interest" description="Disordered" evidence="1">
    <location>
        <begin position="1"/>
        <end position="43"/>
    </location>
</feature>
<evidence type="ECO:0000313" key="2">
    <source>
        <dbReference type="EnsemblPlants" id="OMERI03G21860.1"/>
    </source>
</evidence>
<reference evidence="2" key="2">
    <citation type="submission" date="2018-05" db="EMBL/GenBank/DDBJ databases">
        <title>OmerRS3 (Oryza meridionalis Reference Sequence Version 3).</title>
        <authorList>
            <person name="Zhang J."/>
            <person name="Kudrna D."/>
            <person name="Lee S."/>
            <person name="Talag J."/>
            <person name="Welchert J."/>
            <person name="Wing R.A."/>
        </authorList>
    </citation>
    <scope>NUCLEOTIDE SEQUENCE [LARGE SCALE GENOMIC DNA]</scope>
    <source>
        <strain evidence="2">cv. OR44</strain>
    </source>
</reference>
<proteinExistence type="predicted"/>
<evidence type="ECO:0000256" key="1">
    <source>
        <dbReference type="SAM" id="MobiDB-lite"/>
    </source>
</evidence>
<keyword evidence="3" id="KW-1185">Reference proteome</keyword>
<dbReference type="Gramene" id="OMERI03G21860.1">
    <property type="protein sequence ID" value="OMERI03G21860.1"/>
    <property type="gene ID" value="OMERI03G21860"/>
</dbReference>
<organism evidence="2">
    <name type="scientific">Oryza meridionalis</name>
    <dbReference type="NCBI Taxonomy" id="40149"/>
    <lineage>
        <taxon>Eukaryota</taxon>
        <taxon>Viridiplantae</taxon>
        <taxon>Streptophyta</taxon>
        <taxon>Embryophyta</taxon>
        <taxon>Tracheophyta</taxon>
        <taxon>Spermatophyta</taxon>
        <taxon>Magnoliopsida</taxon>
        <taxon>Liliopsida</taxon>
        <taxon>Poales</taxon>
        <taxon>Poaceae</taxon>
        <taxon>BOP clade</taxon>
        <taxon>Oryzoideae</taxon>
        <taxon>Oryzeae</taxon>
        <taxon>Oryzinae</taxon>
        <taxon>Oryza</taxon>
    </lineage>
</organism>
<dbReference type="Proteomes" id="UP000008021">
    <property type="component" value="Chromosome 3"/>
</dbReference>
<dbReference type="EnsemblPlants" id="OMERI03G21860.1">
    <property type="protein sequence ID" value="OMERI03G21860.1"/>
    <property type="gene ID" value="OMERI03G21860"/>
</dbReference>